<proteinExistence type="predicted"/>
<comment type="caution">
    <text evidence="1">The sequence shown here is derived from an EMBL/GenBank/DDBJ whole genome shotgun (WGS) entry which is preliminary data.</text>
</comment>
<dbReference type="Proteomes" id="UP000828048">
    <property type="component" value="Chromosome 4"/>
</dbReference>
<protein>
    <submittedName>
        <fullName evidence="1">Uncharacterized protein</fullName>
    </submittedName>
</protein>
<evidence type="ECO:0000313" key="1">
    <source>
        <dbReference type="EMBL" id="KAH7860583.1"/>
    </source>
</evidence>
<gene>
    <name evidence="1" type="ORF">Vadar_015163</name>
</gene>
<keyword evidence="2" id="KW-1185">Reference proteome</keyword>
<name>A0ACB7Z5I3_9ERIC</name>
<reference evidence="1 2" key="1">
    <citation type="journal article" date="2021" name="Hortic Res">
        <title>High-quality reference genome and annotation aids understanding of berry development for evergreen blueberry (Vaccinium darrowii).</title>
        <authorList>
            <person name="Yu J."/>
            <person name="Hulse-Kemp A.M."/>
            <person name="Babiker E."/>
            <person name="Staton M."/>
        </authorList>
    </citation>
    <scope>NUCLEOTIDE SEQUENCE [LARGE SCALE GENOMIC DNA]</scope>
    <source>
        <strain evidence="2">cv. NJ 8807/NJ 8810</strain>
        <tissue evidence="1">Young leaf</tissue>
    </source>
</reference>
<evidence type="ECO:0000313" key="2">
    <source>
        <dbReference type="Proteomes" id="UP000828048"/>
    </source>
</evidence>
<accession>A0ACB7Z5I3</accession>
<dbReference type="EMBL" id="CM037154">
    <property type="protein sequence ID" value="KAH7860583.1"/>
    <property type="molecule type" value="Genomic_DNA"/>
</dbReference>
<organism evidence="1 2">
    <name type="scientific">Vaccinium darrowii</name>
    <dbReference type="NCBI Taxonomy" id="229202"/>
    <lineage>
        <taxon>Eukaryota</taxon>
        <taxon>Viridiplantae</taxon>
        <taxon>Streptophyta</taxon>
        <taxon>Embryophyta</taxon>
        <taxon>Tracheophyta</taxon>
        <taxon>Spermatophyta</taxon>
        <taxon>Magnoliopsida</taxon>
        <taxon>eudicotyledons</taxon>
        <taxon>Gunneridae</taxon>
        <taxon>Pentapetalae</taxon>
        <taxon>asterids</taxon>
        <taxon>Ericales</taxon>
        <taxon>Ericaceae</taxon>
        <taxon>Vaccinioideae</taxon>
        <taxon>Vaccinieae</taxon>
        <taxon>Vaccinium</taxon>
    </lineage>
</organism>
<sequence length="452" mass="48972">MASLPPSLSSILFLTLALILMSASPAFSSSRKSLDDHHDLPIKTGFKLTLTSVDSGENFTTIERLHRQMKRGRHRLEKLSERILTSEHPIRSMVYPGQGEFLMNLSIGTPPQPYYAIMDTGSDLVWTQCQPCIQCFPQPTPLYDPMKSSSFSEVPCSSNLCKALPISNCSNANGCEYLYIYGDGDSTSGVLGTETFTFEEVSVPNIGFGCGEINTGDKGNGAGLVGLGRGALSLVSQLDEPKFSYCLTYFNGTKPSTLLMGSQASSVNCPSSSREMKNTPLIKNPVIPTFYYLSLKGITVGSTRLPINETTFALHENGTGGVFIDSGTSITHLVESAFSLVKEEFISQVNLPTVNATDSPWLDGLDLCFQLPSGSVSVDIPSLVFHFQDADLDLPKENYMITDSSVGVMCLAMGKSSDGSSVFGNIQQQNILVVYDLSKETVSFMPTECDQC</sequence>